<dbReference type="PaxDb" id="4097-A0A1S4C9Q0"/>
<dbReference type="AlphaFoldDB" id="A0A1S4C9Q0"/>
<protein>
    <submittedName>
        <fullName evidence="2">Uncharacterized protein isoform X1</fullName>
    </submittedName>
</protein>
<evidence type="ECO:0000313" key="2">
    <source>
        <dbReference type="RefSeq" id="XP_016497863.1"/>
    </source>
</evidence>
<dbReference type="KEGG" id="nta:107816646"/>
<reference evidence="2" key="2">
    <citation type="submission" date="2025-08" db="UniProtKB">
        <authorList>
            <consortium name="RefSeq"/>
        </authorList>
    </citation>
    <scope>IDENTIFICATION</scope>
</reference>
<dbReference type="PANTHER" id="PTHR31579:SF34">
    <property type="entry name" value="T14N5.3 PROTEIN"/>
    <property type="match status" value="1"/>
</dbReference>
<proteinExistence type="predicted"/>
<dbReference type="NCBIfam" id="TIGR01615">
    <property type="entry name" value="A_thal_3542"/>
    <property type="match status" value="1"/>
</dbReference>
<organism evidence="1 2">
    <name type="scientific">Nicotiana tabacum</name>
    <name type="common">Common tobacco</name>
    <dbReference type="NCBI Taxonomy" id="4097"/>
    <lineage>
        <taxon>Eukaryota</taxon>
        <taxon>Viridiplantae</taxon>
        <taxon>Streptophyta</taxon>
        <taxon>Embryophyta</taxon>
        <taxon>Tracheophyta</taxon>
        <taxon>Spermatophyta</taxon>
        <taxon>Magnoliopsida</taxon>
        <taxon>eudicotyledons</taxon>
        <taxon>Gunneridae</taxon>
        <taxon>Pentapetalae</taxon>
        <taxon>asterids</taxon>
        <taxon>lamiids</taxon>
        <taxon>Solanales</taxon>
        <taxon>Solanaceae</taxon>
        <taxon>Nicotianoideae</taxon>
        <taxon>Nicotianeae</taxon>
        <taxon>Nicotiana</taxon>
    </lineage>
</organism>
<reference evidence="1" key="1">
    <citation type="journal article" date="2014" name="Nat. Commun.">
        <title>The tobacco genome sequence and its comparison with those of tomato and potato.</title>
        <authorList>
            <person name="Sierro N."/>
            <person name="Battey J.N."/>
            <person name="Ouadi S."/>
            <person name="Bakaher N."/>
            <person name="Bovet L."/>
            <person name="Willig A."/>
            <person name="Goepfert S."/>
            <person name="Peitsch M.C."/>
            <person name="Ivanov N.V."/>
        </authorList>
    </citation>
    <scope>NUCLEOTIDE SEQUENCE [LARGE SCALE GENOMIC DNA]</scope>
</reference>
<name>A0A1S4C9Q0_TOBAC</name>
<dbReference type="STRING" id="4097.A0A1S4C9Q0"/>
<evidence type="ECO:0000313" key="1">
    <source>
        <dbReference type="Proteomes" id="UP000790787"/>
    </source>
</evidence>
<dbReference type="PANTHER" id="PTHR31579">
    <property type="entry name" value="OS03G0796600 PROTEIN"/>
    <property type="match status" value="1"/>
</dbReference>
<dbReference type="RefSeq" id="XP_016497863.1">
    <property type="nucleotide sequence ID" value="XM_016642377.1"/>
</dbReference>
<dbReference type="GeneID" id="107816646"/>
<dbReference type="Proteomes" id="UP000790787">
    <property type="component" value="Chromosome 8"/>
</dbReference>
<dbReference type="Pfam" id="PF04720">
    <property type="entry name" value="PDDEXK_6"/>
    <property type="match status" value="1"/>
</dbReference>
<keyword evidence="1" id="KW-1185">Reference proteome</keyword>
<dbReference type="InterPro" id="IPR006502">
    <property type="entry name" value="PDDEXK-like"/>
</dbReference>
<accession>A0A1S4C9Q0</accession>
<gene>
    <name evidence="2" type="primary">LOC107816646</name>
</gene>
<dbReference type="OrthoDB" id="691424at2759"/>
<sequence>MQPNMRSNSKEKEIVIGISELEEDKLSQMVRDFIELDHFETTLQVDELVDHNPTTFLSLQDILENVTDAETEILGKILFYWRNMVNNNMKPKELRQWIVNRLRMDHYEASLCKTSWITTFGRPSAFKFTGDYEYIDVMMKESNGSEETVRLIVDIDFRSQFELARPTQAYQDLSNSLPSIFVGTEEKLNGIISLLCAAAKQSLKEKGLHVPPWRKASYMHSKWLSHNCKKIALCAPLCI</sequence>